<keyword evidence="5 8" id="KW-0012">Acyltransferase</keyword>
<dbReference type="SMART" id="SM00827">
    <property type="entry name" value="PKS_AT"/>
    <property type="match status" value="1"/>
</dbReference>
<evidence type="ECO:0000256" key="2">
    <source>
        <dbReference type="ARBA" id="ARBA00022450"/>
    </source>
</evidence>
<keyword evidence="4 8" id="KW-0808">Transferase</keyword>
<dbReference type="PROSITE" id="PS00012">
    <property type="entry name" value="PHOSPHOPANTETHEINE"/>
    <property type="match status" value="2"/>
</dbReference>
<evidence type="ECO:0000313" key="9">
    <source>
        <dbReference type="Proteomes" id="UP000270616"/>
    </source>
</evidence>
<keyword evidence="3" id="KW-0597">Phosphoprotein</keyword>
<dbReference type="Proteomes" id="UP000270616">
    <property type="component" value="Unassembled WGS sequence"/>
</dbReference>
<dbReference type="GO" id="GO:0006633">
    <property type="term" value="P:fatty acid biosynthetic process"/>
    <property type="evidence" value="ECO:0007669"/>
    <property type="project" value="TreeGrafter"/>
</dbReference>
<organism evidence="8 9">
    <name type="scientific">Kocuria soli</name>
    <dbReference type="NCBI Taxonomy" id="2485125"/>
    <lineage>
        <taxon>Bacteria</taxon>
        <taxon>Bacillati</taxon>
        <taxon>Actinomycetota</taxon>
        <taxon>Actinomycetes</taxon>
        <taxon>Micrococcales</taxon>
        <taxon>Micrococcaceae</taxon>
        <taxon>Kocuria</taxon>
    </lineage>
</organism>
<dbReference type="PANTHER" id="PTHR42681">
    <property type="entry name" value="MALONYL-COA-ACYL CARRIER PROTEIN TRANSACYLASE, MITOCHONDRIAL"/>
    <property type="match status" value="1"/>
</dbReference>
<evidence type="ECO:0000256" key="6">
    <source>
        <dbReference type="ARBA" id="ARBA00048462"/>
    </source>
</evidence>
<dbReference type="InterPro" id="IPR016035">
    <property type="entry name" value="Acyl_Trfase/lysoPLipase"/>
</dbReference>
<dbReference type="InterPro" id="IPR001227">
    <property type="entry name" value="Ac_transferase_dom_sf"/>
</dbReference>
<dbReference type="SUPFAM" id="SSF52151">
    <property type="entry name" value="FabD/lysophospholipase-like"/>
    <property type="match status" value="1"/>
</dbReference>
<dbReference type="Gene3D" id="3.40.366.10">
    <property type="entry name" value="Malonyl-Coenzyme A Acyl Carrier Protein, domain 2"/>
    <property type="match status" value="1"/>
</dbReference>
<dbReference type="SUPFAM" id="SSF55048">
    <property type="entry name" value="Probable ACP-binding domain of malonyl-CoA ACP transacylase"/>
    <property type="match status" value="1"/>
</dbReference>
<dbReference type="EC" id="2.3.1.39" evidence="1"/>
<dbReference type="Gene3D" id="1.10.1200.10">
    <property type="entry name" value="ACP-like"/>
    <property type="match status" value="2"/>
</dbReference>
<dbReference type="AlphaFoldDB" id="A0A3N3ZS13"/>
<evidence type="ECO:0000256" key="3">
    <source>
        <dbReference type="ARBA" id="ARBA00022553"/>
    </source>
</evidence>
<evidence type="ECO:0000313" key="8">
    <source>
        <dbReference type="EMBL" id="ROZ64246.1"/>
    </source>
</evidence>
<feature type="domain" description="Carrier" evidence="7">
    <location>
        <begin position="624"/>
        <end position="706"/>
    </location>
</feature>
<dbReference type="Pfam" id="PF00550">
    <property type="entry name" value="PP-binding"/>
    <property type="match status" value="2"/>
</dbReference>
<comment type="catalytic activity">
    <reaction evidence="6">
        <text>holo-[ACP] + malonyl-CoA = malonyl-[ACP] + CoA</text>
        <dbReference type="Rhea" id="RHEA:41792"/>
        <dbReference type="Rhea" id="RHEA-COMP:9623"/>
        <dbReference type="Rhea" id="RHEA-COMP:9685"/>
        <dbReference type="ChEBI" id="CHEBI:57287"/>
        <dbReference type="ChEBI" id="CHEBI:57384"/>
        <dbReference type="ChEBI" id="CHEBI:64479"/>
        <dbReference type="ChEBI" id="CHEBI:78449"/>
        <dbReference type="EC" id="2.3.1.39"/>
    </reaction>
</comment>
<dbReference type="PANTHER" id="PTHR42681:SF1">
    <property type="entry name" value="MALONYL-COA-ACYL CARRIER PROTEIN TRANSACYLASE, MITOCHONDRIAL"/>
    <property type="match status" value="1"/>
</dbReference>
<dbReference type="InterPro" id="IPR050858">
    <property type="entry name" value="Mal-CoA-ACP_Trans/PKS_FabD"/>
</dbReference>
<feature type="domain" description="Carrier" evidence="7">
    <location>
        <begin position="520"/>
        <end position="602"/>
    </location>
</feature>
<keyword evidence="2" id="KW-0596">Phosphopantetheine</keyword>
<name>A0A3N3ZS13_9MICC</name>
<dbReference type="GO" id="GO:0005829">
    <property type="term" value="C:cytosol"/>
    <property type="evidence" value="ECO:0007669"/>
    <property type="project" value="TreeGrafter"/>
</dbReference>
<dbReference type="GO" id="GO:0004314">
    <property type="term" value="F:[acyl-carrier-protein] S-malonyltransferase activity"/>
    <property type="evidence" value="ECO:0007669"/>
    <property type="project" value="UniProtKB-EC"/>
</dbReference>
<dbReference type="InterPro" id="IPR014043">
    <property type="entry name" value="Acyl_transferase_dom"/>
</dbReference>
<comment type="caution">
    <text evidence="8">The sequence shown here is derived from an EMBL/GenBank/DDBJ whole genome shotgun (WGS) entry which is preliminary data.</text>
</comment>
<sequence length="723" mass="76494">MVAMCVASAGRSRIPVYSLDSLKQRVSVGPQRGWPIQLPRSDPSTSPTPFLRDYTRGPGSGQGRGGAPAQLIAMSFGRGPPQSAPDSLRSEIYLQVLIAFAEIIRRTAHALLKTSGERIMSISTIVMFPGQGGYSPQHWNTIRRKAELEPVLQEMNEVTLVEAGIDLINMPEEDRDAQELSRTDPTRLQILIHASNVLTGSWLKVNRHANGDVAAGHSFGEIAALWFAGVLSAADSMRVVCARNAAMARHQPNGGRMVAVGLPEERAHALLTLLGCGDALAVAGRNAQDRSVLSGSPDVVEQAQALLKSMGVAALPVPSPWAFHHPSLQAAANDFRDSMAKITWGDLHIPVYSPVLGRYYRDGEDFGLALAQHLTEPFVFDKAVAQLTATGQGRVFDAGAGGVITALCTRLVDGTGWTVSGVDLTAQSNSSPNGTPFLLDSDQEWLVRVLSGDFSVEKVAAQPLHALSEYWSREADGVFSALAKNMRAVFDATDDNSVSDIVDDAAEQPGFASSVGGAGLSEDEVVQRLAVLYAEALEYPVEVFTEDLGVQLEADLGVDSVKQTDLLARVAEEFGMPVPGEGFSVAGYPTFGSVVALVRETTSASGAVPSAPLTHASSVGGAGLSEGEVVQRLAVLYAEALEYPVEVFTEDLGVQLEADLGVDSVKQTDLLARVAEEFGMPVPGEGFSVAGYPTFGSVVALVRETTSASQGTDTQLASKVVSA</sequence>
<proteinExistence type="predicted"/>
<dbReference type="EMBL" id="RKMF01000003">
    <property type="protein sequence ID" value="ROZ64246.1"/>
    <property type="molecule type" value="Genomic_DNA"/>
</dbReference>
<dbReference type="Gene3D" id="3.30.70.250">
    <property type="entry name" value="Malonyl-CoA ACP transacylase, ACP-binding"/>
    <property type="match status" value="1"/>
</dbReference>
<dbReference type="InterPro" id="IPR006162">
    <property type="entry name" value="Ppantetheine_attach_site"/>
</dbReference>
<dbReference type="SUPFAM" id="SSF47336">
    <property type="entry name" value="ACP-like"/>
    <property type="match status" value="2"/>
</dbReference>
<evidence type="ECO:0000259" key="7">
    <source>
        <dbReference type="PROSITE" id="PS50075"/>
    </source>
</evidence>
<dbReference type="InterPro" id="IPR036736">
    <property type="entry name" value="ACP-like_sf"/>
</dbReference>
<dbReference type="Pfam" id="PF00698">
    <property type="entry name" value="Acyl_transf_1"/>
    <property type="match status" value="1"/>
</dbReference>
<reference evidence="8 9" key="1">
    <citation type="submission" date="2018-10" db="EMBL/GenBank/DDBJ databases">
        <title>Kocuria sp. M5W7-7, whole genome shotgun sequence.</title>
        <authorList>
            <person name="Tuo L."/>
        </authorList>
    </citation>
    <scope>NUCLEOTIDE SEQUENCE [LARGE SCALE GENOMIC DNA]</scope>
    <source>
        <strain evidence="8 9">M5W7-7</strain>
    </source>
</reference>
<evidence type="ECO:0000256" key="4">
    <source>
        <dbReference type="ARBA" id="ARBA00022679"/>
    </source>
</evidence>
<accession>A0A3N3ZS13</accession>
<dbReference type="PROSITE" id="PS50075">
    <property type="entry name" value="CARRIER"/>
    <property type="match status" value="2"/>
</dbReference>
<dbReference type="InterPro" id="IPR009081">
    <property type="entry name" value="PP-bd_ACP"/>
</dbReference>
<keyword evidence="9" id="KW-1185">Reference proteome</keyword>
<gene>
    <name evidence="8" type="ORF">EDL96_03010</name>
</gene>
<dbReference type="InterPro" id="IPR016036">
    <property type="entry name" value="Malonyl_transacylase_ACP-bd"/>
</dbReference>
<protein>
    <recommendedName>
        <fullName evidence="1">[acyl-carrier-protein] S-malonyltransferase</fullName>
        <ecNumber evidence="1">2.3.1.39</ecNumber>
    </recommendedName>
</protein>
<evidence type="ECO:0000256" key="1">
    <source>
        <dbReference type="ARBA" id="ARBA00013258"/>
    </source>
</evidence>
<evidence type="ECO:0000256" key="5">
    <source>
        <dbReference type="ARBA" id="ARBA00023315"/>
    </source>
</evidence>